<keyword evidence="3" id="KW-0732">Signal</keyword>
<feature type="transmembrane region" description="Helical" evidence="2">
    <location>
        <begin position="203"/>
        <end position="226"/>
    </location>
</feature>
<feature type="signal peptide" evidence="3">
    <location>
        <begin position="1"/>
        <end position="22"/>
    </location>
</feature>
<feature type="region of interest" description="Disordered" evidence="1">
    <location>
        <begin position="38"/>
        <end position="57"/>
    </location>
</feature>
<organism evidence="4 5">
    <name type="scientific">Plasmodium coatneyi</name>
    <dbReference type="NCBI Taxonomy" id="208452"/>
    <lineage>
        <taxon>Eukaryota</taxon>
        <taxon>Sar</taxon>
        <taxon>Alveolata</taxon>
        <taxon>Apicomplexa</taxon>
        <taxon>Aconoidasida</taxon>
        <taxon>Haemosporida</taxon>
        <taxon>Plasmodiidae</taxon>
        <taxon>Plasmodium</taxon>
    </lineage>
</organism>
<feature type="chain" id="PRO_5008521288" evidence="3">
    <location>
        <begin position="23"/>
        <end position="243"/>
    </location>
</feature>
<dbReference type="EMBL" id="CP016244">
    <property type="protein sequence ID" value="ANQ06964.1"/>
    <property type="molecule type" value="Genomic_DNA"/>
</dbReference>
<feature type="compositionally biased region" description="Low complexity" evidence="1">
    <location>
        <begin position="38"/>
        <end position="55"/>
    </location>
</feature>
<evidence type="ECO:0000256" key="3">
    <source>
        <dbReference type="SAM" id="SignalP"/>
    </source>
</evidence>
<accession>A0A1B1DW38</accession>
<keyword evidence="2" id="KW-0472">Membrane</keyword>
<gene>
    <name evidence="4" type="ORF">PCOAH_00012810</name>
</gene>
<keyword evidence="2" id="KW-1133">Transmembrane helix</keyword>
<dbReference type="AlphaFoldDB" id="A0A1B1DW38"/>
<evidence type="ECO:0000313" key="5">
    <source>
        <dbReference type="Proteomes" id="UP000092716"/>
    </source>
</evidence>
<evidence type="ECO:0000313" key="4">
    <source>
        <dbReference type="EMBL" id="ANQ06964.1"/>
    </source>
</evidence>
<keyword evidence="5" id="KW-1185">Reference proteome</keyword>
<evidence type="ECO:0000256" key="1">
    <source>
        <dbReference type="SAM" id="MobiDB-lite"/>
    </source>
</evidence>
<reference evidence="5" key="1">
    <citation type="submission" date="2016-06" db="EMBL/GenBank/DDBJ databases">
        <title>First high quality genome sequence of Plasmodium coatneyi using continuous long reads from single molecule, real-time sequencing.</title>
        <authorList>
            <person name="Chien J.-T."/>
            <person name="Pakala S.B."/>
            <person name="Geraldo J.A."/>
            <person name="Lapp S.A."/>
            <person name="Barnwell J.W."/>
            <person name="Kissinger J.C."/>
            <person name="Galinski M.R."/>
            <person name="Humphrey J.C."/>
        </authorList>
    </citation>
    <scope>NUCLEOTIDE SEQUENCE [LARGE SCALE GENOMIC DNA]</scope>
    <source>
        <strain evidence="5">Hackeri</strain>
    </source>
</reference>
<protein>
    <submittedName>
        <fullName evidence="4">Uncharacterized protein</fullName>
    </submittedName>
</protein>
<keyword evidence="2" id="KW-0812">Transmembrane</keyword>
<feature type="transmembrane region" description="Helical" evidence="2">
    <location>
        <begin position="152"/>
        <end position="176"/>
    </location>
</feature>
<name>A0A1B1DW38_9APIC</name>
<feature type="region of interest" description="Disordered" evidence="1">
    <location>
        <begin position="79"/>
        <end position="121"/>
    </location>
</feature>
<dbReference type="GeneID" id="30908007"/>
<dbReference type="Proteomes" id="UP000092716">
    <property type="component" value="Chromosome 6"/>
</dbReference>
<evidence type="ECO:0000256" key="2">
    <source>
        <dbReference type="SAM" id="Phobius"/>
    </source>
</evidence>
<dbReference type="RefSeq" id="XP_019913659.1">
    <property type="nucleotide sequence ID" value="XM_020058090.1"/>
</dbReference>
<sequence>MMAPLTSAKLFILSLILYSSWEQYNPNHHYVRAISTSSSRYGNSGTTTGTTNPYDSSDESTIGSIAGGMHTKTQLPNHFQHRSYNKNDPPFKSTFPNEPYEGTHNGSTSKRNDYNAPYETKRKKDKSVKDKCKTMCKKFFNDCRRGMKHRSLLLLILGMVALCVLVLYCANTNIAASDLTDIKDLDVWKYVCPTLKNNPTHSMVGYAVLTAIGLFMLGALLGFYYFRARRKYIQQSKYKRHKL</sequence>
<proteinExistence type="predicted"/>
<dbReference type="VEuPathDB" id="PlasmoDB:PCOAH_00012810"/>
<dbReference type="KEGG" id="pcot:PCOAH_00012810"/>